<accession>A0A392S4T0</accession>
<comment type="caution">
    <text evidence="2">The sequence shown here is derived from an EMBL/GenBank/DDBJ whole genome shotgun (WGS) entry which is preliminary data.</text>
</comment>
<evidence type="ECO:0000313" key="3">
    <source>
        <dbReference type="Proteomes" id="UP000265520"/>
    </source>
</evidence>
<feature type="region of interest" description="Disordered" evidence="1">
    <location>
        <begin position="1"/>
        <end position="23"/>
    </location>
</feature>
<dbReference type="AlphaFoldDB" id="A0A392S4T0"/>
<dbReference type="EMBL" id="LXQA010316767">
    <property type="protein sequence ID" value="MCI43397.1"/>
    <property type="molecule type" value="Genomic_DNA"/>
</dbReference>
<organism evidence="2 3">
    <name type="scientific">Trifolium medium</name>
    <dbReference type="NCBI Taxonomy" id="97028"/>
    <lineage>
        <taxon>Eukaryota</taxon>
        <taxon>Viridiplantae</taxon>
        <taxon>Streptophyta</taxon>
        <taxon>Embryophyta</taxon>
        <taxon>Tracheophyta</taxon>
        <taxon>Spermatophyta</taxon>
        <taxon>Magnoliopsida</taxon>
        <taxon>eudicotyledons</taxon>
        <taxon>Gunneridae</taxon>
        <taxon>Pentapetalae</taxon>
        <taxon>rosids</taxon>
        <taxon>fabids</taxon>
        <taxon>Fabales</taxon>
        <taxon>Fabaceae</taxon>
        <taxon>Papilionoideae</taxon>
        <taxon>50 kb inversion clade</taxon>
        <taxon>NPAAA clade</taxon>
        <taxon>Hologalegina</taxon>
        <taxon>IRL clade</taxon>
        <taxon>Trifolieae</taxon>
        <taxon>Trifolium</taxon>
    </lineage>
</organism>
<sequence>ITDNTYQLPTARATPTPAKKPDGIHEVSETTALVAQVADS</sequence>
<proteinExistence type="predicted"/>
<protein>
    <submittedName>
        <fullName evidence="2">Uncharacterized protein</fullName>
    </submittedName>
</protein>
<evidence type="ECO:0000313" key="2">
    <source>
        <dbReference type="EMBL" id="MCI43397.1"/>
    </source>
</evidence>
<name>A0A392S4T0_9FABA</name>
<feature type="non-terminal residue" evidence="2">
    <location>
        <position position="1"/>
    </location>
</feature>
<keyword evidence="3" id="KW-1185">Reference proteome</keyword>
<reference evidence="2 3" key="1">
    <citation type="journal article" date="2018" name="Front. Plant Sci.">
        <title>Red Clover (Trifolium pratense) and Zigzag Clover (T. medium) - A Picture of Genomic Similarities and Differences.</title>
        <authorList>
            <person name="Dluhosova J."/>
            <person name="Istvanek J."/>
            <person name="Nedelnik J."/>
            <person name="Repkova J."/>
        </authorList>
    </citation>
    <scope>NUCLEOTIDE SEQUENCE [LARGE SCALE GENOMIC DNA]</scope>
    <source>
        <strain evidence="3">cv. 10/8</strain>
        <tissue evidence="2">Leaf</tissue>
    </source>
</reference>
<dbReference type="Proteomes" id="UP000265520">
    <property type="component" value="Unassembled WGS sequence"/>
</dbReference>
<evidence type="ECO:0000256" key="1">
    <source>
        <dbReference type="SAM" id="MobiDB-lite"/>
    </source>
</evidence>